<evidence type="ECO:0000256" key="2">
    <source>
        <dbReference type="ARBA" id="ARBA00006247"/>
    </source>
</evidence>
<dbReference type="SUPFAM" id="SSF53187">
    <property type="entry name" value="Zn-dependent exopeptidases"/>
    <property type="match status" value="1"/>
</dbReference>
<comment type="caution">
    <text evidence="9">The sequence shown here is derived from an EMBL/GenBank/DDBJ whole genome shotgun (WGS) entry which is preliminary data.</text>
</comment>
<gene>
    <name evidence="9" type="ORF">H9741_04185</name>
</gene>
<dbReference type="GO" id="GO:0006508">
    <property type="term" value="P:proteolysis"/>
    <property type="evidence" value="ECO:0007669"/>
    <property type="project" value="UniProtKB-KW"/>
</dbReference>
<dbReference type="GO" id="GO:0008270">
    <property type="term" value="F:zinc ion binding"/>
    <property type="evidence" value="ECO:0007669"/>
    <property type="project" value="InterPro"/>
</dbReference>
<dbReference type="GO" id="GO:0016805">
    <property type="term" value="F:dipeptidase activity"/>
    <property type="evidence" value="ECO:0007669"/>
    <property type="project" value="UniProtKB-KW"/>
</dbReference>
<accession>A0A9D2AG87</accession>
<dbReference type="EC" id="3.4.13.-" evidence="9"/>
<proteinExistence type="inferred from homology"/>
<keyword evidence="6" id="KW-0862">Zinc</keyword>
<keyword evidence="4" id="KW-0479">Metal-binding</keyword>
<dbReference type="InterPro" id="IPR050072">
    <property type="entry name" value="Peptidase_M20A"/>
</dbReference>
<dbReference type="InterPro" id="IPR036264">
    <property type="entry name" value="Bact_exopeptidase_dim_dom"/>
</dbReference>
<protein>
    <submittedName>
        <fullName evidence="9">Sapep family Mn(2+)-dependent dipeptidase</fullName>
        <ecNumber evidence="9">3.4.13.-</ecNumber>
    </submittedName>
</protein>
<evidence type="ECO:0000256" key="1">
    <source>
        <dbReference type="ARBA" id="ARBA00001947"/>
    </source>
</evidence>
<evidence type="ECO:0000313" key="9">
    <source>
        <dbReference type="EMBL" id="HIX07647.1"/>
    </source>
</evidence>
<evidence type="ECO:0000256" key="7">
    <source>
        <dbReference type="ARBA" id="ARBA00022997"/>
    </source>
</evidence>
<dbReference type="NCBIfam" id="TIGR01887">
    <property type="entry name" value="dipeptidaselike"/>
    <property type="match status" value="1"/>
</dbReference>
<evidence type="ECO:0000256" key="3">
    <source>
        <dbReference type="ARBA" id="ARBA00022670"/>
    </source>
</evidence>
<evidence type="ECO:0000256" key="6">
    <source>
        <dbReference type="ARBA" id="ARBA00022833"/>
    </source>
</evidence>
<dbReference type="InterPro" id="IPR010964">
    <property type="entry name" value="M20A_pepV-rel"/>
</dbReference>
<dbReference type="GO" id="GO:0008237">
    <property type="term" value="F:metallopeptidase activity"/>
    <property type="evidence" value="ECO:0007669"/>
    <property type="project" value="UniProtKB-KW"/>
</dbReference>
<comment type="cofactor">
    <cofactor evidence="1">
        <name>Zn(2+)</name>
        <dbReference type="ChEBI" id="CHEBI:29105"/>
    </cofactor>
</comment>
<comment type="similarity">
    <text evidence="2">Belongs to the peptidase M20A family.</text>
</comment>
<reference evidence="9" key="2">
    <citation type="submission" date="2021-04" db="EMBL/GenBank/DDBJ databases">
        <authorList>
            <person name="Gilroy R."/>
        </authorList>
    </citation>
    <scope>NUCLEOTIDE SEQUENCE</scope>
    <source>
        <strain evidence="9">811</strain>
    </source>
</reference>
<dbReference type="AlphaFoldDB" id="A0A9D2AG87"/>
<dbReference type="Pfam" id="PF01546">
    <property type="entry name" value="Peptidase_M20"/>
    <property type="match status" value="1"/>
</dbReference>
<keyword evidence="8" id="KW-0482">Metalloprotease</keyword>
<keyword evidence="3" id="KW-0645">Protease</keyword>
<reference evidence="9" key="1">
    <citation type="journal article" date="2021" name="PeerJ">
        <title>Extensive microbial diversity within the chicken gut microbiome revealed by metagenomics and culture.</title>
        <authorList>
            <person name="Gilroy R."/>
            <person name="Ravi A."/>
            <person name="Getino M."/>
            <person name="Pursley I."/>
            <person name="Horton D.L."/>
            <person name="Alikhan N.F."/>
            <person name="Baker D."/>
            <person name="Gharbi K."/>
            <person name="Hall N."/>
            <person name="Watson M."/>
            <person name="Adriaenssens E.M."/>
            <person name="Foster-Nyarko E."/>
            <person name="Jarju S."/>
            <person name="Secka A."/>
            <person name="Antonio M."/>
            <person name="Oren A."/>
            <person name="Chaudhuri R.R."/>
            <person name="La Ragione R."/>
            <person name="Hildebrand F."/>
            <person name="Pallen M.J."/>
        </authorList>
    </citation>
    <scope>NUCLEOTIDE SEQUENCE</scope>
    <source>
        <strain evidence="9">811</strain>
    </source>
</reference>
<dbReference type="EMBL" id="DXFX01000054">
    <property type="protein sequence ID" value="HIX07647.1"/>
    <property type="molecule type" value="Genomic_DNA"/>
</dbReference>
<dbReference type="InterPro" id="IPR002933">
    <property type="entry name" value="Peptidase_M20"/>
</dbReference>
<keyword evidence="7 9" id="KW-0224">Dipeptidase</keyword>
<dbReference type="Gene3D" id="3.40.630.10">
    <property type="entry name" value="Zn peptidases"/>
    <property type="match status" value="1"/>
</dbReference>
<keyword evidence="5 9" id="KW-0378">Hydrolase</keyword>
<dbReference type="GO" id="GO:0008777">
    <property type="term" value="F:acetylornithine deacetylase activity"/>
    <property type="evidence" value="ECO:0007669"/>
    <property type="project" value="TreeGrafter"/>
</dbReference>
<dbReference type="Gene3D" id="3.30.70.360">
    <property type="match status" value="2"/>
</dbReference>
<evidence type="ECO:0000256" key="8">
    <source>
        <dbReference type="ARBA" id="ARBA00023049"/>
    </source>
</evidence>
<dbReference type="GO" id="GO:0006526">
    <property type="term" value="P:L-arginine biosynthetic process"/>
    <property type="evidence" value="ECO:0007669"/>
    <property type="project" value="TreeGrafter"/>
</dbReference>
<dbReference type="SUPFAM" id="SSF55031">
    <property type="entry name" value="Bacterial exopeptidase dimerisation domain"/>
    <property type="match status" value="1"/>
</dbReference>
<dbReference type="PANTHER" id="PTHR43808:SF31">
    <property type="entry name" value="N-ACETYL-L-CITRULLINE DEACETYLASE"/>
    <property type="match status" value="1"/>
</dbReference>
<sequence length="423" mass="46183">MTDTKKYFDACVASIADIVKFDSSLAPAQPSMPFGKGAADCLAYFLDLAASFGFETHNYDNYVGEVIFGEGKEFAVLAHLDVVPAGKGWTKLPFGGEICDGKLYGRGTMDDKGPAVICLYCLRALKESGFVPKKKIKLIVGCNEECGWACIDHYNQCAHMPEEGFTPDADFPAIFAEKGILHFETAFPLPDAPFTSLTAGERPNMVCDYAAASGVSVRGAEKEGICIHGDTVEARGKSAHASTPEKGVNALGILLSYFAEKDERVKNIYDLLFADKLGLRKIEDETGPLTMSANVARYENGTLYITTDIRYPATCTQEQICEKLNAFGAPYTLLHCQKPLYNDKNGFLVSTLQKVYCEQTGRTEEAIAIGGGTYARALKNGAGFGPQFPDEPSTIHQKDEYITLENLQKLLDIYTSAIYELTK</sequence>
<dbReference type="PANTHER" id="PTHR43808">
    <property type="entry name" value="ACETYLORNITHINE DEACETYLASE"/>
    <property type="match status" value="1"/>
</dbReference>
<organism evidence="9 10">
    <name type="scientific">Candidatus Borkfalkia faecipullorum</name>
    <dbReference type="NCBI Taxonomy" id="2838510"/>
    <lineage>
        <taxon>Bacteria</taxon>
        <taxon>Bacillati</taxon>
        <taxon>Bacillota</taxon>
        <taxon>Clostridia</taxon>
        <taxon>Christensenellales</taxon>
        <taxon>Christensenellaceae</taxon>
        <taxon>Candidatus Borkfalkia</taxon>
    </lineage>
</organism>
<evidence type="ECO:0000256" key="5">
    <source>
        <dbReference type="ARBA" id="ARBA00022801"/>
    </source>
</evidence>
<evidence type="ECO:0000313" key="10">
    <source>
        <dbReference type="Proteomes" id="UP000824204"/>
    </source>
</evidence>
<name>A0A9D2AG87_9FIRM</name>
<evidence type="ECO:0000256" key="4">
    <source>
        <dbReference type="ARBA" id="ARBA00022723"/>
    </source>
</evidence>
<dbReference type="Proteomes" id="UP000824204">
    <property type="component" value="Unassembled WGS sequence"/>
</dbReference>